<dbReference type="InterPro" id="IPR045931">
    <property type="entry name" value="DUF6350"/>
</dbReference>
<dbReference type="RefSeq" id="WP_135103233.1">
    <property type="nucleotide sequence ID" value="NZ_SPKT01000002.1"/>
</dbReference>
<feature type="transmembrane region" description="Helical" evidence="2">
    <location>
        <begin position="400"/>
        <end position="421"/>
    </location>
</feature>
<feature type="transmembrane region" description="Helical" evidence="2">
    <location>
        <begin position="20"/>
        <end position="47"/>
    </location>
</feature>
<keyword evidence="2" id="KW-0472">Membrane</keyword>
<evidence type="ECO:0008006" key="5">
    <source>
        <dbReference type="Google" id="ProtNLM"/>
    </source>
</evidence>
<dbReference type="EMBL" id="SPKT01000002">
    <property type="protein sequence ID" value="TFI01104.1"/>
    <property type="molecule type" value="Genomic_DNA"/>
</dbReference>
<feature type="compositionally biased region" description="Basic and acidic residues" evidence="1">
    <location>
        <begin position="814"/>
        <end position="831"/>
    </location>
</feature>
<sequence>MTSPTPRASRLLRPLPLPLWVQGVIEALIAALFSLVLVVVPTLLVWVTGGFHMERIDDVLQTAGVLWLVLHAAPVSVTSGMPVVDGDVSAGLAWMVPWGLSLLPMVLSWRAGRKLARASYRDQAWQALAGGMIAYALVGLTLALLPGSTGDTVNPAVGAIFPALFFAVCAVAGARREAGTWAHLVGVDVTERIARRSQYERWAGSYAWSVLRACLVAVLSLVAVHALLVTVTLAVRWADAVHMYQLVDAGPVGGTMLTLLEIGYLPAMVGWAVAWSAGPGFSIGSESLYSAFGTTTAPVPALPVFAALPAPWEPWHPVFVLLPVLAGVVAGWWLLREGENHLDDWMVRRVKTRWMSLLASTGVLALLLGVVSGAMAMVLLALTSGTMGVGTYTVIGSNVWLVGPALAGWIALGGFVGYLVAMGLQSRSLEADVRKAERAEAKAERKAEKAEAKAERKAEKAEAKAEKKAEKAAAKNAEAEKDAKDAAADAEDRGDGTGGGDGADRGGGAGGADGADDTDGAGADAGVDGDADAGGAGAGEAERDGAKGAGGEGAVVGKDGAKPGTATTDGTGAADAADKDKDKDRGRDADKGADAPQEDAERAGAQAVDAERAGAEAEKHVAPAAGKAADVTPMPPVKARIPRRPRSSRGGSLPVAKAVDVKARAERDQAATDQPKGAQGRAETALKPTAEKLQTDRTHGAAAQPGKLKGAEGGTATGAKGASETASQGASDKAAEKAAEQAAEKAAEKAPGQAPEQLAAERRDRVAALARRNREKQSPKDEPRRRVYRDEDELAAGRTGAAGQGRGKGTVKGLAKDEKATGETAKDETATKPKSTKPKSSFDAIVATRDPRAGTGAADGLENARRGAVRRGRADVEDQGDGAGNGPHSAGRQGGASGEDGPGRPRPRRAR</sequence>
<feature type="compositionally biased region" description="Basic and acidic residues" evidence="1">
    <location>
        <begin position="659"/>
        <end position="670"/>
    </location>
</feature>
<feature type="compositionally biased region" description="Gly residues" evidence="1">
    <location>
        <begin position="496"/>
        <end position="513"/>
    </location>
</feature>
<feature type="compositionally biased region" description="Gly residues" evidence="1">
    <location>
        <begin position="800"/>
        <end position="810"/>
    </location>
</feature>
<feature type="transmembrane region" description="Helical" evidence="2">
    <location>
        <begin position="356"/>
        <end position="380"/>
    </location>
</feature>
<keyword evidence="2" id="KW-1133">Transmembrane helix</keyword>
<feature type="transmembrane region" description="Helical" evidence="2">
    <location>
        <begin position="124"/>
        <end position="144"/>
    </location>
</feature>
<keyword evidence="2" id="KW-0812">Transmembrane</keyword>
<evidence type="ECO:0000313" key="4">
    <source>
        <dbReference type="Proteomes" id="UP000297477"/>
    </source>
</evidence>
<feature type="compositionally biased region" description="Basic and acidic residues" evidence="1">
    <location>
        <begin position="609"/>
        <end position="621"/>
    </location>
</feature>
<evidence type="ECO:0000256" key="2">
    <source>
        <dbReference type="SAM" id="Phobius"/>
    </source>
</evidence>
<feature type="compositionally biased region" description="Low complexity" evidence="1">
    <location>
        <begin position="717"/>
        <end position="727"/>
    </location>
</feature>
<comment type="caution">
    <text evidence="3">The sequence shown here is derived from an EMBL/GenBank/DDBJ whole genome shotgun (WGS) entry which is preliminary data.</text>
</comment>
<feature type="compositionally biased region" description="Basic and acidic residues" evidence="1">
    <location>
        <begin position="576"/>
        <end position="593"/>
    </location>
</feature>
<feature type="transmembrane region" description="Helical" evidence="2">
    <location>
        <begin position="59"/>
        <end position="79"/>
    </location>
</feature>
<protein>
    <recommendedName>
        <fullName evidence="5">Membrane protein related to de Novo purine biosynthesis</fullName>
    </recommendedName>
</protein>
<feature type="transmembrane region" description="Helical" evidence="2">
    <location>
        <begin position="314"/>
        <end position="335"/>
    </location>
</feature>
<feature type="compositionally biased region" description="Basic and acidic residues" evidence="1">
    <location>
        <begin position="689"/>
        <end position="699"/>
    </location>
</feature>
<dbReference type="Proteomes" id="UP000297477">
    <property type="component" value="Unassembled WGS sequence"/>
</dbReference>
<feature type="compositionally biased region" description="Low complexity" evidence="1">
    <location>
        <begin position="555"/>
        <end position="575"/>
    </location>
</feature>
<gene>
    <name evidence="3" type="ORF">E4A49_01160</name>
</gene>
<name>A0ABY2K253_9MICC</name>
<evidence type="ECO:0000313" key="3">
    <source>
        <dbReference type="EMBL" id="TFI01104.1"/>
    </source>
</evidence>
<feature type="region of interest" description="Disordered" evidence="1">
    <location>
        <begin position="447"/>
        <end position="911"/>
    </location>
</feature>
<feature type="transmembrane region" description="Helical" evidence="2">
    <location>
        <begin position="210"/>
        <end position="235"/>
    </location>
</feature>
<dbReference type="Pfam" id="PF19877">
    <property type="entry name" value="DUF6350"/>
    <property type="match status" value="1"/>
</dbReference>
<feature type="compositionally biased region" description="Basic and acidic residues" evidence="1">
    <location>
        <begin position="733"/>
        <end position="748"/>
    </location>
</feature>
<feature type="transmembrane region" description="Helical" evidence="2">
    <location>
        <begin position="288"/>
        <end position="308"/>
    </location>
</feature>
<evidence type="ECO:0000256" key="1">
    <source>
        <dbReference type="SAM" id="MobiDB-lite"/>
    </source>
</evidence>
<feature type="transmembrane region" description="Helical" evidence="2">
    <location>
        <begin position="91"/>
        <end position="112"/>
    </location>
</feature>
<accession>A0ABY2K253</accession>
<keyword evidence="4" id="KW-1185">Reference proteome</keyword>
<feature type="transmembrane region" description="Helical" evidence="2">
    <location>
        <begin position="255"/>
        <end position="276"/>
    </location>
</feature>
<feature type="compositionally biased region" description="Basic and acidic residues" evidence="1">
    <location>
        <begin position="775"/>
        <end position="789"/>
    </location>
</feature>
<reference evidence="3 4" key="1">
    <citation type="submission" date="2019-03" db="EMBL/GenBank/DDBJ databases">
        <title>Reclassification of Micrococcus aloeverae and Micrococcus yunnanensis as later heterotypic synonyms of Micrococcus luteus.</title>
        <authorList>
            <person name="Huang C.-H."/>
        </authorList>
    </citation>
    <scope>NUCLEOTIDE SEQUENCE [LARGE SCALE GENOMIC DNA]</scope>
    <source>
        <strain evidence="3 4">BCRC 12151</strain>
    </source>
</reference>
<organism evidence="3 4">
    <name type="scientific">Micrococcus lylae</name>
    <dbReference type="NCBI Taxonomy" id="1273"/>
    <lineage>
        <taxon>Bacteria</taxon>
        <taxon>Bacillati</taxon>
        <taxon>Actinomycetota</taxon>
        <taxon>Actinomycetes</taxon>
        <taxon>Micrococcales</taxon>
        <taxon>Micrococcaceae</taxon>
        <taxon>Micrococcus</taxon>
    </lineage>
</organism>
<feature type="transmembrane region" description="Helical" evidence="2">
    <location>
        <begin position="156"/>
        <end position="174"/>
    </location>
</feature>
<feature type="compositionally biased region" description="Basic and acidic residues" evidence="1">
    <location>
        <begin position="447"/>
        <end position="495"/>
    </location>
</feature>
<proteinExistence type="predicted"/>